<dbReference type="OrthoDB" id="8481050at2"/>
<dbReference type="eggNOG" id="ENOG50318HW">
    <property type="taxonomic scope" value="Bacteria"/>
</dbReference>
<evidence type="ECO:0000313" key="3">
    <source>
        <dbReference type="Proteomes" id="UP000001219"/>
    </source>
</evidence>
<evidence type="ECO:0000256" key="1">
    <source>
        <dbReference type="SAM" id="MobiDB-lite"/>
    </source>
</evidence>
<feature type="compositionally biased region" description="Polar residues" evidence="1">
    <location>
        <begin position="1"/>
        <end position="10"/>
    </location>
</feature>
<feature type="region of interest" description="Disordered" evidence="1">
    <location>
        <begin position="1"/>
        <end position="40"/>
    </location>
</feature>
<dbReference type="Proteomes" id="UP000001219">
    <property type="component" value="Chromosome"/>
</dbReference>
<evidence type="ECO:0000313" key="2">
    <source>
        <dbReference type="EMBL" id="ACY22062.1"/>
    </source>
</evidence>
<organism evidence="2 3">
    <name type="scientific">Gordonia bronchialis (strain ATCC 25592 / DSM 43247 / BCRC 13721 / JCM 3198 / KCTC 3076 / NBRC 16047 / NCTC 10667)</name>
    <name type="common">Rhodococcus bronchialis</name>
    <dbReference type="NCBI Taxonomy" id="526226"/>
    <lineage>
        <taxon>Bacteria</taxon>
        <taxon>Bacillati</taxon>
        <taxon>Actinomycetota</taxon>
        <taxon>Actinomycetes</taxon>
        <taxon>Mycobacteriales</taxon>
        <taxon>Gordoniaceae</taxon>
        <taxon>Gordonia</taxon>
    </lineage>
</organism>
<keyword evidence="3" id="KW-1185">Reference proteome</keyword>
<dbReference type="KEGG" id="gbr:Gbro_2849"/>
<reference evidence="3" key="1">
    <citation type="submission" date="2009-10" db="EMBL/GenBank/DDBJ databases">
        <title>The complete chromosome of Gordonia bronchialis DSM 43247.</title>
        <authorList>
            <consortium name="US DOE Joint Genome Institute (JGI-PGF)"/>
            <person name="Lucas S."/>
            <person name="Copeland A."/>
            <person name="Lapidus A."/>
            <person name="Glavina del Rio T."/>
            <person name="Dalin E."/>
            <person name="Tice H."/>
            <person name="Bruce D."/>
            <person name="Goodwin L."/>
            <person name="Pitluck S."/>
            <person name="Kyrpides N."/>
            <person name="Mavromatis K."/>
            <person name="Ivanova N."/>
            <person name="Ovchinnikova G."/>
            <person name="Saunders E."/>
            <person name="Brettin T."/>
            <person name="Detter J.C."/>
            <person name="Han C."/>
            <person name="Larimer F."/>
            <person name="Land M."/>
            <person name="Hauser L."/>
            <person name="Markowitz V."/>
            <person name="Cheng J.-F."/>
            <person name="Hugenholtz P."/>
            <person name="Woyke T."/>
            <person name="Wu D."/>
            <person name="Jando M."/>
            <person name="Schneider S."/>
            <person name="Goeker M."/>
            <person name="Klenk H.-P."/>
            <person name="Eisen J.A."/>
        </authorList>
    </citation>
    <scope>NUCLEOTIDE SEQUENCE [LARGE SCALE GENOMIC DNA]</scope>
    <source>
        <strain evidence="3">ATCC 25592 / DSM 43247 / BCRC 13721 / JCM 3198 / KCTC 3076 / NBRC 16047 / NCTC 10667</strain>
    </source>
</reference>
<name>D0L971_GORB4</name>
<dbReference type="STRING" id="526226.Gbro_2849"/>
<dbReference type="AlphaFoldDB" id="D0L971"/>
<proteinExistence type="predicted"/>
<reference evidence="2 3" key="2">
    <citation type="journal article" date="2010" name="Stand. Genomic Sci.">
        <title>Complete genome sequence of Gordonia bronchialis type strain (3410).</title>
        <authorList>
            <person name="Ivanova N."/>
            <person name="Sikorski J."/>
            <person name="Jando M."/>
            <person name="Lapidus A."/>
            <person name="Nolan M."/>
            <person name="Lucas S."/>
            <person name="Del Rio T.G."/>
            <person name="Tice H."/>
            <person name="Copeland A."/>
            <person name="Cheng J.F."/>
            <person name="Chen F."/>
            <person name="Bruce D."/>
            <person name="Goodwin L."/>
            <person name="Pitluck S."/>
            <person name="Mavromatis K."/>
            <person name="Ovchinnikova G."/>
            <person name="Pati A."/>
            <person name="Chen A."/>
            <person name="Palaniappan K."/>
            <person name="Land M."/>
            <person name="Hauser L."/>
            <person name="Chang Y.J."/>
            <person name="Jeffries C.D."/>
            <person name="Chain P."/>
            <person name="Saunders E."/>
            <person name="Han C."/>
            <person name="Detter J.C."/>
            <person name="Brettin T."/>
            <person name="Rohde M."/>
            <person name="Goker M."/>
            <person name="Bristow J."/>
            <person name="Eisen J.A."/>
            <person name="Markowitz V."/>
            <person name="Hugenholtz P."/>
            <person name="Klenk H.P."/>
            <person name="Kyrpides N.C."/>
        </authorList>
    </citation>
    <scope>NUCLEOTIDE SEQUENCE [LARGE SCALE GENOMIC DNA]</scope>
    <source>
        <strain evidence="3">ATCC 25592 / DSM 43247 / BCRC 13721 / JCM 3198 / KCTC 3076 / NBRC 16047 / NCTC 10667</strain>
    </source>
</reference>
<feature type="region of interest" description="Disordered" evidence="1">
    <location>
        <begin position="123"/>
        <end position="145"/>
    </location>
</feature>
<protein>
    <recommendedName>
        <fullName evidence="4">RecA/RadA recombinase</fullName>
    </recommendedName>
</protein>
<dbReference type="HOGENOM" id="CLU_130960_1_0_11"/>
<dbReference type="EMBL" id="CP001802">
    <property type="protein sequence ID" value="ACY22062.1"/>
    <property type="molecule type" value="Genomic_DNA"/>
</dbReference>
<dbReference type="RefSeq" id="WP_012834578.1">
    <property type="nucleotide sequence ID" value="NC_013441.1"/>
</dbReference>
<sequence length="145" mass="14875">MTENSYSSSDKPAGEGPADDAGGDLGADGSTIPAADGDNVRELATIPAIEVITRAAIMLMSAAAEKVGPEAGGDAQFQDMPEARSLINALAGLVKAAEGDLGLHRKPIVDGLKALQLAFRDASAYPDEPGEGPGEKYTGPVRDRR</sequence>
<evidence type="ECO:0008006" key="4">
    <source>
        <dbReference type="Google" id="ProtNLM"/>
    </source>
</evidence>
<gene>
    <name evidence="2" type="ordered locus">Gbro_2849</name>
</gene>
<accession>D0L971</accession>